<proteinExistence type="predicted"/>
<evidence type="ECO:0000313" key="2">
    <source>
        <dbReference type="Proteomes" id="UP001054889"/>
    </source>
</evidence>
<organism evidence="1 2">
    <name type="scientific">Eleusine coracana subsp. coracana</name>
    <dbReference type="NCBI Taxonomy" id="191504"/>
    <lineage>
        <taxon>Eukaryota</taxon>
        <taxon>Viridiplantae</taxon>
        <taxon>Streptophyta</taxon>
        <taxon>Embryophyta</taxon>
        <taxon>Tracheophyta</taxon>
        <taxon>Spermatophyta</taxon>
        <taxon>Magnoliopsida</taxon>
        <taxon>Liliopsida</taxon>
        <taxon>Poales</taxon>
        <taxon>Poaceae</taxon>
        <taxon>PACMAD clade</taxon>
        <taxon>Chloridoideae</taxon>
        <taxon>Cynodonteae</taxon>
        <taxon>Eleusininae</taxon>
        <taxon>Eleusine</taxon>
    </lineage>
</organism>
<name>A0AAV5ELA5_ELECO</name>
<gene>
    <name evidence="1" type="primary">gb11245</name>
    <name evidence="1" type="ORF">PR202_gb11245</name>
</gene>
<reference evidence="1" key="2">
    <citation type="submission" date="2021-12" db="EMBL/GenBank/DDBJ databases">
        <title>Resequencing data analysis of finger millet.</title>
        <authorList>
            <person name="Hatakeyama M."/>
            <person name="Aluri S."/>
            <person name="Balachadran M.T."/>
            <person name="Sivarajan S.R."/>
            <person name="Poveda L."/>
            <person name="Shimizu-Inatsugi R."/>
            <person name="Schlapbach R."/>
            <person name="Sreeman S.M."/>
            <person name="Shimizu K.K."/>
        </authorList>
    </citation>
    <scope>NUCLEOTIDE SEQUENCE</scope>
</reference>
<comment type="caution">
    <text evidence="1">The sequence shown here is derived from an EMBL/GenBank/DDBJ whole genome shotgun (WGS) entry which is preliminary data.</text>
</comment>
<accession>A0AAV5ELA5</accession>
<sequence>MRWVKLASAIDVEAAAAGASTTNNLRNCSPSMNMAAAELEERCSSTLNNNGGRTQEIVSVASEILALGNGGYGGGSSNYCPQEQWELGGVVFANARFY</sequence>
<reference evidence="1" key="1">
    <citation type="journal article" date="2018" name="DNA Res.">
        <title>Multiple hybrid de novo genome assembly of finger millet, an orphan allotetraploid crop.</title>
        <authorList>
            <person name="Hatakeyama M."/>
            <person name="Aluri S."/>
            <person name="Balachadran M.T."/>
            <person name="Sivarajan S.R."/>
            <person name="Patrignani A."/>
            <person name="Gruter S."/>
            <person name="Poveda L."/>
            <person name="Shimizu-Inatsugi R."/>
            <person name="Baeten J."/>
            <person name="Francoijs K.J."/>
            <person name="Nataraja K.N."/>
            <person name="Reddy Y.A.N."/>
            <person name="Phadnis S."/>
            <person name="Ravikumar R.L."/>
            <person name="Schlapbach R."/>
            <person name="Sreeman S.M."/>
            <person name="Shimizu K.K."/>
        </authorList>
    </citation>
    <scope>NUCLEOTIDE SEQUENCE</scope>
</reference>
<dbReference type="Proteomes" id="UP001054889">
    <property type="component" value="Unassembled WGS sequence"/>
</dbReference>
<evidence type="ECO:0000313" key="1">
    <source>
        <dbReference type="EMBL" id="GJN23582.1"/>
    </source>
</evidence>
<dbReference type="EMBL" id="BQKI01000076">
    <property type="protein sequence ID" value="GJN23582.1"/>
    <property type="molecule type" value="Genomic_DNA"/>
</dbReference>
<keyword evidence="2" id="KW-1185">Reference proteome</keyword>
<dbReference type="AlphaFoldDB" id="A0AAV5ELA5"/>
<protein>
    <submittedName>
        <fullName evidence="1">Uncharacterized protein</fullName>
    </submittedName>
</protein>